<organism evidence="2 3">
    <name type="scientific">Gulosibacter faecalis</name>
    <dbReference type="NCBI Taxonomy" id="272240"/>
    <lineage>
        <taxon>Bacteria</taxon>
        <taxon>Bacillati</taxon>
        <taxon>Actinomycetota</taxon>
        <taxon>Actinomycetes</taxon>
        <taxon>Micrococcales</taxon>
        <taxon>Microbacteriaceae</taxon>
        <taxon>Gulosibacter</taxon>
    </lineage>
</organism>
<protein>
    <submittedName>
        <fullName evidence="2">Helix-turn-helix transcriptional regulator</fullName>
    </submittedName>
</protein>
<dbReference type="EMBL" id="JBHUNE010000001">
    <property type="protein sequence ID" value="MFD2757071.1"/>
    <property type="molecule type" value="Genomic_DNA"/>
</dbReference>
<evidence type="ECO:0000313" key="2">
    <source>
        <dbReference type="EMBL" id="MFD2757071.1"/>
    </source>
</evidence>
<comment type="caution">
    <text evidence="2">The sequence shown here is derived from an EMBL/GenBank/DDBJ whole genome shotgun (WGS) entry which is preliminary data.</text>
</comment>
<dbReference type="InterPro" id="IPR036388">
    <property type="entry name" value="WH-like_DNA-bd_sf"/>
</dbReference>
<reference evidence="3" key="1">
    <citation type="journal article" date="2019" name="Int. J. Syst. Evol. Microbiol.">
        <title>The Global Catalogue of Microorganisms (GCM) 10K type strain sequencing project: providing services to taxonomists for standard genome sequencing and annotation.</title>
        <authorList>
            <consortium name="The Broad Institute Genomics Platform"/>
            <consortium name="The Broad Institute Genome Sequencing Center for Infectious Disease"/>
            <person name="Wu L."/>
            <person name="Ma J."/>
        </authorList>
    </citation>
    <scope>NUCLEOTIDE SEQUENCE [LARGE SCALE GENOMIC DNA]</scope>
    <source>
        <strain evidence="3">TISTR 1514</strain>
    </source>
</reference>
<dbReference type="Pfam" id="PF12728">
    <property type="entry name" value="HTH_17"/>
    <property type="match status" value="1"/>
</dbReference>
<feature type="domain" description="Helix-turn-helix" evidence="1">
    <location>
        <begin position="1"/>
        <end position="49"/>
    </location>
</feature>
<dbReference type="InterPro" id="IPR009061">
    <property type="entry name" value="DNA-bd_dom_put_sf"/>
</dbReference>
<keyword evidence="3" id="KW-1185">Reference proteome</keyword>
<dbReference type="Gene3D" id="1.10.10.10">
    <property type="entry name" value="Winged helix-like DNA-binding domain superfamily/Winged helix DNA-binding domain"/>
    <property type="match status" value="1"/>
</dbReference>
<dbReference type="Proteomes" id="UP001597492">
    <property type="component" value="Unassembled WGS sequence"/>
</dbReference>
<gene>
    <name evidence="2" type="ORF">ACFSW7_01615</name>
</gene>
<name>A0ABW5UV18_9MICO</name>
<proteinExistence type="predicted"/>
<evidence type="ECO:0000313" key="3">
    <source>
        <dbReference type="Proteomes" id="UP001597492"/>
    </source>
</evidence>
<evidence type="ECO:0000259" key="1">
    <source>
        <dbReference type="Pfam" id="PF12728"/>
    </source>
</evidence>
<accession>A0ABW5UV18</accession>
<dbReference type="InterPro" id="IPR041657">
    <property type="entry name" value="HTH_17"/>
</dbReference>
<sequence length="54" mass="6354">MSPKTLAELLDVAVTTLQEWRDQGYGPRWFKLGRLVRYRLDEVWSWVESLEAAS</sequence>
<dbReference type="SUPFAM" id="SSF46955">
    <property type="entry name" value="Putative DNA-binding domain"/>
    <property type="match status" value="1"/>
</dbReference>